<dbReference type="HOGENOM" id="CLU_001715_1_2_9"/>
<dbReference type="EMBL" id="CP000860">
    <property type="protein sequence ID" value="ACA60099.1"/>
    <property type="molecule type" value="Genomic_DNA"/>
</dbReference>
<evidence type="ECO:0000256" key="3">
    <source>
        <dbReference type="ARBA" id="ARBA00012961"/>
    </source>
</evidence>
<dbReference type="Gene3D" id="3.40.50.300">
    <property type="entry name" value="P-loop containing nucleotide triphosphate hydrolases"/>
    <property type="match status" value="1"/>
</dbReference>
<accession>B1I508</accession>
<dbReference type="GO" id="GO:0004385">
    <property type="term" value="F:GMP kinase activity"/>
    <property type="evidence" value="ECO:0007669"/>
    <property type="project" value="UniProtKB-UniRule"/>
</dbReference>
<dbReference type="Pfam" id="PF00625">
    <property type="entry name" value="Guanylate_kin"/>
    <property type="match status" value="1"/>
</dbReference>
<evidence type="ECO:0000256" key="8">
    <source>
        <dbReference type="ARBA" id="ARBA00022840"/>
    </source>
</evidence>
<comment type="similarity">
    <text evidence="2 11">Belongs to the guanylate kinase family.</text>
</comment>
<evidence type="ECO:0000256" key="2">
    <source>
        <dbReference type="ARBA" id="ARBA00005790"/>
    </source>
</evidence>
<protein>
    <recommendedName>
        <fullName evidence="4 11">Guanylate kinase</fullName>
        <ecNumber evidence="3 11">2.7.4.8</ecNumber>
    </recommendedName>
    <alternativeName>
        <fullName evidence="9 11">GMP kinase</fullName>
    </alternativeName>
</protein>
<feature type="domain" description="Guanylate kinase-like" evidence="12">
    <location>
        <begin position="3"/>
        <end position="181"/>
    </location>
</feature>
<dbReference type="FunFam" id="3.30.63.10:FF:000002">
    <property type="entry name" value="Guanylate kinase 1"/>
    <property type="match status" value="1"/>
</dbReference>
<evidence type="ECO:0000256" key="6">
    <source>
        <dbReference type="ARBA" id="ARBA00022741"/>
    </source>
</evidence>
<dbReference type="HAMAP" id="MF_00328">
    <property type="entry name" value="Guanylate_kinase"/>
    <property type="match status" value="1"/>
</dbReference>
<evidence type="ECO:0000259" key="12">
    <source>
        <dbReference type="PROSITE" id="PS50052"/>
    </source>
</evidence>
<sequence length="197" mass="22100">MRGLLVVVSGPSGVGKGTICEVLCRRNDRISLSISATTRSPRAGEVDQVHYYFTTPERFREMIARGELLEWAEVYGDYYGTPRAPVARMLESGRDVILEIDVQGALQVKERTPGAVLIFVWPPSPAELERRLRGRAKDSEEQIARRLEWARTELQAVPKYDYVVVNDQVEDAVCKVEAIMVAEKCRPVYFAGLGVVT</sequence>
<proteinExistence type="inferred from homology"/>
<evidence type="ECO:0000256" key="9">
    <source>
        <dbReference type="ARBA" id="ARBA00030128"/>
    </source>
</evidence>
<evidence type="ECO:0000256" key="5">
    <source>
        <dbReference type="ARBA" id="ARBA00022679"/>
    </source>
</evidence>
<dbReference type="eggNOG" id="COG0194">
    <property type="taxonomic scope" value="Bacteria"/>
</dbReference>
<evidence type="ECO:0000256" key="10">
    <source>
        <dbReference type="ARBA" id="ARBA00048594"/>
    </source>
</evidence>
<keyword evidence="14" id="KW-1185">Reference proteome</keyword>
<evidence type="ECO:0000256" key="4">
    <source>
        <dbReference type="ARBA" id="ARBA00016296"/>
    </source>
</evidence>
<evidence type="ECO:0000313" key="13">
    <source>
        <dbReference type="EMBL" id="ACA60099.1"/>
    </source>
</evidence>
<dbReference type="InterPro" id="IPR008145">
    <property type="entry name" value="GK/Ca_channel_bsu"/>
</dbReference>
<dbReference type="EC" id="2.7.4.8" evidence="3 11"/>
<dbReference type="SUPFAM" id="SSF52540">
    <property type="entry name" value="P-loop containing nucleoside triphosphate hydrolases"/>
    <property type="match status" value="1"/>
</dbReference>
<evidence type="ECO:0000256" key="11">
    <source>
        <dbReference type="HAMAP-Rule" id="MF_00328"/>
    </source>
</evidence>
<keyword evidence="11" id="KW-0963">Cytoplasm</keyword>
<dbReference type="KEGG" id="dau:Daud_1597"/>
<dbReference type="InterPro" id="IPR008144">
    <property type="entry name" value="Guanylate_kin-like_dom"/>
</dbReference>
<comment type="catalytic activity">
    <reaction evidence="10 11">
        <text>GMP + ATP = GDP + ADP</text>
        <dbReference type="Rhea" id="RHEA:20780"/>
        <dbReference type="ChEBI" id="CHEBI:30616"/>
        <dbReference type="ChEBI" id="CHEBI:58115"/>
        <dbReference type="ChEBI" id="CHEBI:58189"/>
        <dbReference type="ChEBI" id="CHEBI:456216"/>
        <dbReference type="EC" id="2.7.4.8"/>
    </reaction>
</comment>
<evidence type="ECO:0000256" key="1">
    <source>
        <dbReference type="ARBA" id="ARBA00003531"/>
    </source>
</evidence>
<name>B1I508_DESAP</name>
<comment type="subcellular location">
    <subcellularLocation>
        <location evidence="11">Cytoplasm</location>
    </subcellularLocation>
</comment>
<dbReference type="SMART" id="SM00072">
    <property type="entry name" value="GuKc"/>
    <property type="match status" value="1"/>
</dbReference>
<dbReference type="GO" id="GO:0005524">
    <property type="term" value="F:ATP binding"/>
    <property type="evidence" value="ECO:0007669"/>
    <property type="project" value="UniProtKB-UniRule"/>
</dbReference>
<dbReference type="CDD" id="cd00071">
    <property type="entry name" value="GMPK"/>
    <property type="match status" value="1"/>
</dbReference>
<comment type="function">
    <text evidence="1 11">Essential for recycling GMP and indirectly, cGMP.</text>
</comment>
<dbReference type="InterPro" id="IPR027417">
    <property type="entry name" value="P-loop_NTPase"/>
</dbReference>
<dbReference type="Gene3D" id="3.30.63.10">
    <property type="entry name" value="Guanylate Kinase phosphate binding domain"/>
    <property type="match status" value="1"/>
</dbReference>
<reference evidence="13 14" key="2">
    <citation type="journal article" date="2008" name="Science">
        <title>Environmental genomics reveals a single-species ecosystem deep within Earth.</title>
        <authorList>
            <person name="Chivian D."/>
            <person name="Brodie E.L."/>
            <person name="Alm E.J."/>
            <person name="Culley D.E."/>
            <person name="Dehal P.S."/>
            <person name="Desantis T.Z."/>
            <person name="Gihring T.M."/>
            <person name="Lapidus A."/>
            <person name="Lin L.H."/>
            <person name="Lowry S.R."/>
            <person name="Moser D.P."/>
            <person name="Richardson P.M."/>
            <person name="Southam G."/>
            <person name="Wanger G."/>
            <person name="Pratt L.M."/>
            <person name="Andersen G.L."/>
            <person name="Hazen T.C."/>
            <person name="Brockman F.J."/>
            <person name="Arkin A.P."/>
            <person name="Onstott T.C."/>
        </authorList>
    </citation>
    <scope>NUCLEOTIDE SEQUENCE [LARGE SCALE GENOMIC DNA]</scope>
    <source>
        <strain evidence="13 14">MP104C</strain>
    </source>
</reference>
<dbReference type="PANTHER" id="PTHR23117">
    <property type="entry name" value="GUANYLATE KINASE-RELATED"/>
    <property type="match status" value="1"/>
</dbReference>
<dbReference type="NCBIfam" id="TIGR03263">
    <property type="entry name" value="guanyl_kin"/>
    <property type="match status" value="1"/>
</dbReference>
<evidence type="ECO:0000313" key="14">
    <source>
        <dbReference type="Proteomes" id="UP000008544"/>
    </source>
</evidence>
<dbReference type="InterPro" id="IPR017665">
    <property type="entry name" value="Guanylate_kinase"/>
</dbReference>
<gene>
    <name evidence="11" type="primary">gmk</name>
    <name evidence="13" type="ordered locus">Daud_1597</name>
</gene>
<keyword evidence="6 11" id="KW-0547">Nucleotide-binding</keyword>
<dbReference type="PROSITE" id="PS50052">
    <property type="entry name" value="GUANYLATE_KINASE_2"/>
    <property type="match status" value="1"/>
</dbReference>
<feature type="binding site" evidence="11">
    <location>
        <begin position="10"/>
        <end position="17"/>
    </location>
    <ligand>
        <name>ATP</name>
        <dbReference type="ChEBI" id="CHEBI:30616"/>
    </ligand>
</feature>
<reference evidence="14" key="1">
    <citation type="submission" date="2007-10" db="EMBL/GenBank/DDBJ databases">
        <title>Complete sequence of chromosome of Desulforudis audaxviator MP104C.</title>
        <authorList>
            <person name="Copeland A."/>
            <person name="Lucas S."/>
            <person name="Lapidus A."/>
            <person name="Barry K."/>
            <person name="Glavina del Rio T."/>
            <person name="Dalin E."/>
            <person name="Tice H."/>
            <person name="Bruce D."/>
            <person name="Pitluck S."/>
            <person name="Lowry S.R."/>
            <person name="Larimer F."/>
            <person name="Land M.L."/>
            <person name="Hauser L."/>
            <person name="Kyrpides N."/>
            <person name="Ivanova N.N."/>
            <person name="Richardson P."/>
        </authorList>
    </citation>
    <scope>NUCLEOTIDE SEQUENCE [LARGE SCALE GENOMIC DNA]</scope>
    <source>
        <strain evidence="14">MP104C</strain>
    </source>
</reference>
<dbReference type="PANTHER" id="PTHR23117:SF13">
    <property type="entry name" value="GUANYLATE KINASE"/>
    <property type="match status" value="1"/>
</dbReference>
<keyword evidence="7 11" id="KW-0418">Kinase</keyword>
<dbReference type="STRING" id="477974.Daud_1597"/>
<dbReference type="GO" id="GO:0005829">
    <property type="term" value="C:cytosol"/>
    <property type="evidence" value="ECO:0007669"/>
    <property type="project" value="TreeGrafter"/>
</dbReference>
<dbReference type="AlphaFoldDB" id="B1I508"/>
<evidence type="ECO:0000256" key="7">
    <source>
        <dbReference type="ARBA" id="ARBA00022777"/>
    </source>
</evidence>
<keyword evidence="8 11" id="KW-0067">ATP-binding</keyword>
<dbReference type="RefSeq" id="WP_012302680.1">
    <property type="nucleotide sequence ID" value="NC_010424.1"/>
</dbReference>
<organism evidence="13 14">
    <name type="scientific">Desulforudis audaxviator (strain MP104C)</name>
    <dbReference type="NCBI Taxonomy" id="477974"/>
    <lineage>
        <taxon>Bacteria</taxon>
        <taxon>Bacillati</taxon>
        <taxon>Bacillota</taxon>
        <taxon>Clostridia</taxon>
        <taxon>Thermoanaerobacterales</taxon>
        <taxon>Candidatus Desulforudaceae</taxon>
        <taxon>Candidatus Desulforudis</taxon>
    </lineage>
</organism>
<dbReference type="Proteomes" id="UP000008544">
    <property type="component" value="Chromosome"/>
</dbReference>
<keyword evidence="5 11" id="KW-0808">Transferase</keyword>